<feature type="region of interest" description="Disordered" evidence="1">
    <location>
        <begin position="376"/>
        <end position="492"/>
    </location>
</feature>
<dbReference type="AlphaFoldDB" id="R0L7P5"/>
<feature type="region of interest" description="Disordered" evidence="1">
    <location>
        <begin position="226"/>
        <end position="275"/>
    </location>
</feature>
<proteinExistence type="predicted"/>
<sequence length="525" mass="55541">MAGEDEDSTRTHSLFGSSQFDCQNSSENCSTHRCVTGDVWDVDMRTGRQSLIDGVDEILGAQPEDPAASSPFPQTCGLPGARSRPNTASLAQQLHLELGESKSLSGHAYLETATRSVFNVGNSGGSCQVKSKLLHEPRGAAKPPPLPLHDRCWGWSKTSMGRLLLALTGLSHTVPQALPCLPNNSTQSLAGARLLLALLKATGGARGKQRMPLPLSLFWAGSTEPARGIQRAQKGQEHPRGAGGADTAASGMLSPRPAGTDSPPATARGPTDHTDAFLKRTCGSATLASAITLSDSLPLLLSSLRKLPCTCFVLDCSPLIGSKGKERPKTTFLFLIRGQGSIPEPLDQHKLVQGLVCAGKVRQAQKVPVLFRVQERFPSSPGQTPAGASPSSAGTPGPFLPPSRFLVPTGGEAVPAAPISTAIPGRDEPQPEGKLPRTRGQQSPHWHQPQGKGGCSCPACDARFPEKQRASVHKKEKRKPCEDTPGSILQEDDKRFTAAARAGDQQLPAEFLVALLSNQRAESII</sequence>
<organism evidence="2 3">
    <name type="scientific">Anas platyrhynchos</name>
    <name type="common">Mallard</name>
    <name type="synonym">Anas boschas</name>
    <dbReference type="NCBI Taxonomy" id="8839"/>
    <lineage>
        <taxon>Eukaryota</taxon>
        <taxon>Metazoa</taxon>
        <taxon>Chordata</taxon>
        <taxon>Craniata</taxon>
        <taxon>Vertebrata</taxon>
        <taxon>Euteleostomi</taxon>
        <taxon>Archelosauria</taxon>
        <taxon>Archosauria</taxon>
        <taxon>Dinosauria</taxon>
        <taxon>Saurischia</taxon>
        <taxon>Theropoda</taxon>
        <taxon>Coelurosauria</taxon>
        <taxon>Aves</taxon>
        <taxon>Neognathae</taxon>
        <taxon>Galloanserae</taxon>
        <taxon>Anseriformes</taxon>
        <taxon>Anatidae</taxon>
        <taxon>Anatinae</taxon>
        <taxon>Anas</taxon>
    </lineage>
</organism>
<feature type="compositionally biased region" description="Polar residues" evidence="1">
    <location>
        <begin position="11"/>
        <end position="28"/>
    </location>
</feature>
<gene>
    <name evidence="2" type="ORF">Anapl_04956</name>
</gene>
<reference evidence="3" key="1">
    <citation type="journal article" date="2013" name="Nat. Genet.">
        <title>The duck genome and transcriptome provide insight into an avian influenza virus reservoir species.</title>
        <authorList>
            <person name="Huang Y."/>
            <person name="Li Y."/>
            <person name="Burt D.W."/>
            <person name="Chen H."/>
            <person name="Zhang Y."/>
            <person name="Qian W."/>
            <person name="Kim H."/>
            <person name="Gan S."/>
            <person name="Zhao Y."/>
            <person name="Li J."/>
            <person name="Yi K."/>
            <person name="Feng H."/>
            <person name="Zhu P."/>
            <person name="Li B."/>
            <person name="Liu Q."/>
            <person name="Fairley S."/>
            <person name="Magor K.E."/>
            <person name="Du Z."/>
            <person name="Hu X."/>
            <person name="Goodman L."/>
            <person name="Tafer H."/>
            <person name="Vignal A."/>
            <person name="Lee T."/>
            <person name="Kim K.W."/>
            <person name="Sheng Z."/>
            <person name="An Y."/>
            <person name="Searle S."/>
            <person name="Herrero J."/>
            <person name="Groenen M.A."/>
            <person name="Crooijmans R.P."/>
            <person name="Faraut T."/>
            <person name="Cai Q."/>
            <person name="Webster R.G."/>
            <person name="Aldridge J.R."/>
            <person name="Warren W.C."/>
            <person name="Bartschat S."/>
            <person name="Kehr S."/>
            <person name="Marz M."/>
            <person name="Stadler P.F."/>
            <person name="Smith J."/>
            <person name="Kraus R.H."/>
            <person name="Zhao Y."/>
            <person name="Ren L."/>
            <person name="Fei J."/>
            <person name="Morisson M."/>
            <person name="Kaiser P."/>
            <person name="Griffin D.K."/>
            <person name="Rao M."/>
            <person name="Pitel F."/>
            <person name="Wang J."/>
            <person name="Li N."/>
        </authorList>
    </citation>
    <scope>NUCLEOTIDE SEQUENCE [LARGE SCALE GENOMIC DNA]</scope>
</reference>
<feature type="region of interest" description="Disordered" evidence="1">
    <location>
        <begin position="61"/>
        <end position="86"/>
    </location>
</feature>
<name>R0L7P5_ANAPL</name>
<accession>R0L7P5</accession>
<evidence type="ECO:0000313" key="3">
    <source>
        <dbReference type="Proteomes" id="UP000296049"/>
    </source>
</evidence>
<feature type="region of interest" description="Disordered" evidence="1">
    <location>
        <begin position="1"/>
        <end position="28"/>
    </location>
</feature>
<dbReference type="EMBL" id="KB743686">
    <property type="protein sequence ID" value="EOA97449.1"/>
    <property type="molecule type" value="Genomic_DNA"/>
</dbReference>
<evidence type="ECO:0000256" key="1">
    <source>
        <dbReference type="SAM" id="MobiDB-lite"/>
    </source>
</evidence>
<dbReference type="Proteomes" id="UP000296049">
    <property type="component" value="Unassembled WGS sequence"/>
</dbReference>
<protein>
    <submittedName>
        <fullName evidence="2">Uncharacterized protein</fullName>
    </submittedName>
</protein>
<feature type="compositionally biased region" description="Basic and acidic residues" evidence="1">
    <location>
        <begin position="425"/>
        <end position="435"/>
    </location>
</feature>
<keyword evidence="3" id="KW-1185">Reference proteome</keyword>
<evidence type="ECO:0000313" key="2">
    <source>
        <dbReference type="EMBL" id="EOA97449.1"/>
    </source>
</evidence>